<keyword evidence="8" id="KW-0963">Cytoplasm</keyword>
<dbReference type="GO" id="GO:0006083">
    <property type="term" value="P:acetate metabolic process"/>
    <property type="evidence" value="ECO:0007669"/>
    <property type="project" value="TreeGrafter"/>
</dbReference>
<feature type="binding site" evidence="8">
    <location>
        <begin position="330"/>
        <end position="334"/>
    </location>
    <ligand>
        <name>ATP</name>
        <dbReference type="ChEBI" id="CHEBI:30616"/>
    </ligand>
</feature>
<dbReference type="NCBIfam" id="TIGR00016">
    <property type="entry name" value="ackA"/>
    <property type="match status" value="1"/>
</dbReference>
<dbReference type="PANTHER" id="PTHR21060">
    <property type="entry name" value="ACETATE KINASE"/>
    <property type="match status" value="1"/>
</dbReference>
<evidence type="ECO:0000256" key="8">
    <source>
        <dbReference type="HAMAP-Rule" id="MF_00020"/>
    </source>
</evidence>
<reference evidence="10" key="1">
    <citation type="submission" date="2006-03" db="EMBL/GenBank/DDBJ databases">
        <title>Complete sequence of Rhodopseudomonas palustris BisB18.</title>
        <authorList>
            <consortium name="US DOE Joint Genome Institute"/>
            <person name="Copeland A."/>
            <person name="Lucas S."/>
            <person name="Lapidus A."/>
            <person name="Barry K."/>
            <person name="Detter J.C."/>
            <person name="Glavina del Rio T."/>
            <person name="Hammon N."/>
            <person name="Israni S."/>
            <person name="Dalin E."/>
            <person name="Tice H."/>
            <person name="Pitluck S."/>
            <person name="Chain P."/>
            <person name="Malfatti S."/>
            <person name="Shin M."/>
            <person name="Vergez L."/>
            <person name="Schmutz J."/>
            <person name="Larimer F."/>
            <person name="Land M."/>
            <person name="Hauser L."/>
            <person name="Pelletier D.A."/>
            <person name="Kyrpides N."/>
            <person name="Anderson I."/>
            <person name="Oda Y."/>
            <person name="Harwood C.S."/>
            <person name="Richardson P."/>
        </authorList>
    </citation>
    <scope>NUCLEOTIDE SEQUENCE [LARGE SCALE GENOMIC DNA]</scope>
    <source>
        <strain evidence="10">BisB18</strain>
    </source>
</reference>
<dbReference type="UniPathway" id="UPA00340">
    <property type="reaction ID" value="UER00458"/>
</dbReference>
<comment type="subunit">
    <text evidence="8">Homodimer.</text>
</comment>
<keyword evidence="4 8" id="KW-0547">Nucleotide-binding</keyword>
<dbReference type="STRING" id="316056.RPC_0642"/>
<keyword evidence="2 8" id="KW-0808">Transferase</keyword>
<dbReference type="InterPro" id="IPR043129">
    <property type="entry name" value="ATPase_NBD"/>
</dbReference>
<sequence length="449" mass="46731">MTDTSPLVLVINCGSSSLKFALFDLDESDAFLTGLAENLGEADASIRITIDGERTSTSIPGADHTRALAGLVAFLEGRCLLPRIAAVGHRVVHGGERFTHSVEISSEVLDGIEDCSALAPLHNPAHLIGIRAAQAALPGARHVAVFDTAFHQTLLPAAYLYALPQRYRRELGVRRYGFHGTSHRYVAGRTVDLLGLDPLDHGIVVAHLGNGASATALCNGASVDTSMGMTPAEGLVMGTRSGDVDVGAVLHIARAEGLDLDGIDKMVNETSGLLGLSELSNDCRTLEKAAANGHAGAAEALSVFVHRVARTIGGLAMSLKRLDAIVFTGGIGENSVHVRAAVLSHLSVLGIEVDEAANAAVPHGGIGIVSRARHPVALVVPTDEERMIASDAAAIVLERGLKAPQSIHIRAAILSPPVALAAPTNEERTIAHDVVAIVSDRGLTASRAI</sequence>
<dbReference type="SUPFAM" id="SSF53067">
    <property type="entry name" value="Actin-like ATPase domain"/>
    <property type="match status" value="2"/>
</dbReference>
<dbReference type="RefSeq" id="WP_011471123.1">
    <property type="nucleotide sequence ID" value="NC_007925.1"/>
</dbReference>
<comment type="function">
    <text evidence="8">Catalyzes the formation of acetyl phosphate from acetate and ATP. Can also catalyze the reverse reaction.</text>
</comment>
<dbReference type="OrthoDB" id="9802453at2"/>
<comment type="catalytic activity">
    <reaction evidence="8">
        <text>acetate + ATP = acetyl phosphate + ADP</text>
        <dbReference type="Rhea" id="RHEA:11352"/>
        <dbReference type="ChEBI" id="CHEBI:22191"/>
        <dbReference type="ChEBI" id="CHEBI:30089"/>
        <dbReference type="ChEBI" id="CHEBI:30616"/>
        <dbReference type="ChEBI" id="CHEBI:456216"/>
        <dbReference type="EC" id="2.7.2.1"/>
    </reaction>
</comment>
<feature type="binding site" evidence="8">
    <location>
        <position position="384"/>
    </location>
    <ligand>
        <name>Mg(2+)</name>
        <dbReference type="ChEBI" id="CHEBI:18420"/>
    </ligand>
</feature>
<evidence type="ECO:0000256" key="7">
    <source>
        <dbReference type="ARBA" id="ARBA00022842"/>
    </source>
</evidence>
<evidence type="ECO:0000256" key="5">
    <source>
        <dbReference type="ARBA" id="ARBA00022777"/>
    </source>
</evidence>
<comment type="subcellular location">
    <subcellularLocation>
        <location evidence="8">Cytoplasm</location>
    </subcellularLocation>
</comment>
<comment type="similarity">
    <text evidence="1 8 9">Belongs to the acetokinase family.</text>
</comment>
<evidence type="ECO:0000256" key="9">
    <source>
        <dbReference type="RuleBase" id="RU003835"/>
    </source>
</evidence>
<dbReference type="PANTHER" id="PTHR21060:SF17">
    <property type="entry name" value="PROPIONATE KINASE"/>
    <property type="match status" value="1"/>
</dbReference>
<dbReference type="GO" id="GO:0005524">
    <property type="term" value="F:ATP binding"/>
    <property type="evidence" value="ECO:0007669"/>
    <property type="project" value="UniProtKB-KW"/>
</dbReference>
<dbReference type="Pfam" id="PF00871">
    <property type="entry name" value="Acetate_kinase"/>
    <property type="match status" value="1"/>
</dbReference>
<comment type="pathway">
    <text evidence="8">Metabolic intermediate biosynthesis; acetyl-CoA biosynthesis; acetyl-CoA from acetate: step 1/2.</text>
</comment>
<feature type="binding site" evidence="8">
    <location>
        <begin position="207"/>
        <end position="211"/>
    </location>
    <ligand>
        <name>ATP</name>
        <dbReference type="ChEBI" id="CHEBI:30616"/>
    </ligand>
</feature>
<proteinExistence type="inferred from homology"/>
<dbReference type="AlphaFoldDB" id="Q21BM1"/>
<dbReference type="PROSITE" id="PS01076">
    <property type="entry name" value="ACETATE_KINASE_2"/>
    <property type="match status" value="1"/>
</dbReference>
<dbReference type="GO" id="GO:0005829">
    <property type="term" value="C:cytosol"/>
    <property type="evidence" value="ECO:0007669"/>
    <property type="project" value="TreeGrafter"/>
</dbReference>
<feature type="binding site" evidence="8">
    <location>
        <position position="12"/>
    </location>
    <ligand>
        <name>Mg(2+)</name>
        <dbReference type="ChEBI" id="CHEBI:18420"/>
    </ligand>
</feature>
<dbReference type="InterPro" id="IPR000890">
    <property type="entry name" value="Aliphatic_acid_kin_short-chain"/>
</dbReference>
<dbReference type="HOGENOM" id="CLU_020352_0_1_5"/>
<dbReference type="EMBL" id="CP000301">
    <property type="protein sequence ID" value="ABD86215.1"/>
    <property type="molecule type" value="Genomic_DNA"/>
</dbReference>
<accession>Q21BM1</accession>
<keyword evidence="6 8" id="KW-0067">ATP-binding</keyword>
<evidence type="ECO:0000256" key="6">
    <source>
        <dbReference type="ARBA" id="ARBA00022840"/>
    </source>
</evidence>
<feature type="site" description="Transition state stabilizer" evidence="8">
    <location>
        <position position="240"/>
    </location>
</feature>
<evidence type="ECO:0000256" key="1">
    <source>
        <dbReference type="ARBA" id="ARBA00008748"/>
    </source>
</evidence>
<feature type="binding site" evidence="8">
    <location>
        <position position="19"/>
    </location>
    <ligand>
        <name>ATP</name>
        <dbReference type="ChEBI" id="CHEBI:30616"/>
    </ligand>
</feature>
<dbReference type="eggNOG" id="COG0282">
    <property type="taxonomic scope" value="Bacteria"/>
</dbReference>
<feature type="site" description="Transition state stabilizer" evidence="8">
    <location>
        <position position="179"/>
    </location>
</feature>
<evidence type="ECO:0000256" key="2">
    <source>
        <dbReference type="ARBA" id="ARBA00022679"/>
    </source>
</evidence>
<evidence type="ECO:0000256" key="3">
    <source>
        <dbReference type="ARBA" id="ARBA00022723"/>
    </source>
</evidence>
<feature type="binding site" evidence="8">
    <location>
        <position position="90"/>
    </location>
    <ligand>
        <name>substrate</name>
    </ligand>
</feature>
<dbReference type="GO" id="GO:0000287">
    <property type="term" value="F:magnesium ion binding"/>
    <property type="evidence" value="ECO:0007669"/>
    <property type="project" value="UniProtKB-UniRule"/>
</dbReference>
<gene>
    <name evidence="8" type="primary">ackA</name>
    <name evidence="10" type="ordered locus">RPC_0642</name>
</gene>
<dbReference type="InterPro" id="IPR023865">
    <property type="entry name" value="Aliphatic_acid_kinase_CS"/>
</dbReference>
<protein>
    <recommendedName>
        <fullName evidence="8">Acetate kinase</fullName>
        <ecNumber evidence="8">2.7.2.1</ecNumber>
    </recommendedName>
    <alternativeName>
        <fullName evidence="8">Acetokinase</fullName>
    </alternativeName>
</protein>
<name>Q21BM1_RHOPB</name>
<dbReference type="EC" id="2.7.2.1" evidence="8"/>
<dbReference type="GO" id="GO:0008776">
    <property type="term" value="F:acetate kinase activity"/>
    <property type="evidence" value="ECO:0007669"/>
    <property type="project" value="UniProtKB-UniRule"/>
</dbReference>
<dbReference type="KEGG" id="rpc:RPC_0642"/>
<dbReference type="PRINTS" id="PR00471">
    <property type="entry name" value="ACETATEKNASE"/>
</dbReference>
<evidence type="ECO:0000313" key="10">
    <source>
        <dbReference type="EMBL" id="ABD86215.1"/>
    </source>
</evidence>
<feature type="active site" description="Proton donor/acceptor" evidence="8">
    <location>
        <position position="147"/>
    </location>
</feature>
<dbReference type="Gene3D" id="3.30.420.40">
    <property type="match status" value="2"/>
</dbReference>
<organism evidence="10">
    <name type="scientific">Rhodopseudomonas palustris (strain BisB18)</name>
    <dbReference type="NCBI Taxonomy" id="316056"/>
    <lineage>
        <taxon>Bacteria</taxon>
        <taxon>Pseudomonadati</taxon>
        <taxon>Pseudomonadota</taxon>
        <taxon>Alphaproteobacteria</taxon>
        <taxon>Hyphomicrobiales</taxon>
        <taxon>Nitrobacteraceae</taxon>
        <taxon>Rhodopseudomonas</taxon>
    </lineage>
</organism>
<evidence type="ECO:0000256" key="4">
    <source>
        <dbReference type="ARBA" id="ARBA00022741"/>
    </source>
</evidence>
<dbReference type="InterPro" id="IPR004372">
    <property type="entry name" value="Ac/propionate_kinase"/>
</dbReference>
<feature type="binding site" evidence="8">
    <location>
        <begin position="282"/>
        <end position="284"/>
    </location>
    <ligand>
        <name>ATP</name>
        <dbReference type="ChEBI" id="CHEBI:30616"/>
    </ligand>
</feature>
<comment type="cofactor">
    <cofactor evidence="8">
        <name>Mg(2+)</name>
        <dbReference type="ChEBI" id="CHEBI:18420"/>
    </cofactor>
    <cofactor evidence="8">
        <name>Mn(2+)</name>
        <dbReference type="ChEBI" id="CHEBI:29035"/>
    </cofactor>
    <text evidence="8">Mg(2+). Can also accept Mn(2+).</text>
</comment>
<dbReference type="HAMAP" id="MF_00020">
    <property type="entry name" value="Acetate_kinase"/>
    <property type="match status" value="1"/>
</dbReference>
<dbReference type="GO" id="GO:0006085">
    <property type="term" value="P:acetyl-CoA biosynthetic process"/>
    <property type="evidence" value="ECO:0007669"/>
    <property type="project" value="UniProtKB-UniRule"/>
</dbReference>
<keyword evidence="7 8" id="KW-0460">Magnesium</keyword>
<dbReference type="PROSITE" id="PS01075">
    <property type="entry name" value="ACETATE_KINASE_1"/>
    <property type="match status" value="1"/>
</dbReference>
<dbReference type="CDD" id="cd24010">
    <property type="entry name" value="ASKHA_NBD_AcK_PK"/>
    <property type="match status" value="1"/>
</dbReference>
<keyword evidence="5 8" id="KW-0418">Kinase</keyword>
<keyword evidence="3 8" id="KW-0479">Metal-binding</keyword>